<keyword evidence="1" id="KW-0812">Transmembrane</keyword>
<feature type="transmembrane region" description="Helical" evidence="1">
    <location>
        <begin position="303"/>
        <end position="330"/>
    </location>
</feature>
<dbReference type="Proteomes" id="UP000757232">
    <property type="component" value="Unassembled WGS sequence"/>
</dbReference>
<keyword evidence="1" id="KW-1133">Transmembrane helix</keyword>
<keyword evidence="1" id="KW-0472">Membrane</keyword>
<feature type="transmembrane region" description="Helical" evidence="1">
    <location>
        <begin position="336"/>
        <end position="357"/>
    </location>
</feature>
<evidence type="ECO:0000256" key="1">
    <source>
        <dbReference type="SAM" id="Phobius"/>
    </source>
</evidence>
<dbReference type="AlphaFoldDB" id="A0A9Q5N9H5"/>
<accession>A0A9Q5N9H5</accession>
<feature type="transmembrane region" description="Helical" evidence="1">
    <location>
        <begin position="269"/>
        <end position="291"/>
    </location>
</feature>
<evidence type="ECO:0000313" key="3">
    <source>
        <dbReference type="EMBL" id="OCB91620.1"/>
    </source>
</evidence>
<feature type="domain" description="DUF6534" evidence="2">
    <location>
        <begin position="276"/>
        <end position="362"/>
    </location>
</feature>
<dbReference type="EMBL" id="LNZH02000077">
    <property type="protein sequence ID" value="OCB91620.1"/>
    <property type="molecule type" value="Genomic_DNA"/>
</dbReference>
<protein>
    <recommendedName>
        <fullName evidence="2">DUF6534 domain-containing protein</fullName>
    </recommendedName>
</protein>
<dbReference type="InterPro" id="IPR045339">
    <property type="entry name" value="DUF6534"/>
</dbReference>
<organism evidence="3 4">
    <name type="scientific">Sanghuangporus baumii</name>
    <name type="common">Phellinus baumii</name>
    <dbReference type="NCBI Taxonomy" id="108892"/>
    <lineage>
        <taxon>Eukaryota</taxon>
        <taxon>Fungi</taxon>
        <taxon>Dikarya</taxon>
        <taxon>Basidiomycota</taxon>
        <taxon>Agaricomycotina</taxon>
        <taxon>Agaricomycetes</taxon>
        <taxon>Hymenochaetales</taxon>
        <taxon>Hymenochaetaceae</taxon>
        <taxon>Sanghuangporus</taxon>
    </lineage>
</organism>
<feature type="transmembrane region" description="Helical" evidence="1">
    <location>
        <begin position="18"/>
        <end position="37"/>
    </location>
</feature>
<gene>
    <name evidence="3" type="ORF">A7U60_g1119</name>
</gene>
<proteinExistence type="predicted"/>
<feature type="transmembrane region" description="Helical" evidence="1">
    <location>
        <begin position="117"/>
        <end position="143"/>
    </location>
</feature>
<sequence length="427" mass="47171">MPAGTSTFRLPASRKKNYSFNPAFLGLLLSTTVYILLSSRRRFTFSIPFYYRDSSYRLRQNPDLGPLTVTDISYGVVSTSHVKPTDLLKPSPFLAIVRREASSMESTVNTSATNVDITFGCFFIASILTSALWGIGCLQFYLYCEIYWKTEQRWLKVYMTLLWTLDTGLQALLSYSFYVLFVKGIANPSLTDHFEKTGSTLVLLTILINASVQVIFIHRAWCLSDKNRILAGALSVAVLTQLALGIACVARIANVADITLLDKAVPLELALAAITVITDTFLAAVLIWLLWKARSGLRRSDSVVNHLVTYIVASSLVTVICSLVGLIGAAVAPRSFIYLLTGLIISKLYFNCLLALLNARSSLRAVADYESGGMSIRFDNFSSSPHGESNHFASDLNKLLLSDKESREKEYTRGLEEELAAECIGNV</sequence>
<dbReference type="Pfam" id="PF20152">
    <property type="entry name" value="DUF6534"/>
    <property type="match status" value="1"/>
</dbReference>
<feature type="transmembrane region" description="Helical" evidence="1">
    <location>
        <begin position="155"/>
        <end position="178"/>
    </location>
</feature>
<evidence type="ECO:0000259" key="2">
    <source>
        <dbReference type="Pfam" id="PF20152"/>
    </source>
</evidence>
<keyword evidence="4" id="KW-1185">Reference proteome</keyword>
<dbReference type="OrthoDB" id="2535105at2759"/>
<comment type="caution">
    <text evidence="3">The sequence shown here is derived from an EMBL/GenBank/DDBJ whole genome shotgun (WGS) entry which is preliminary data.</text>
</comment>
<reference evidence="3" key="1">
    <citation type="submission" date="2016-06" db="EMBL/GenBank/DDBJ databases">
        <title>Draft Genome sequence of the fungus Inonotus baumii.</title>
        <authorList>
            <person name="Zhu H."/>
            <person name="Lin W."/>
        </authorList>
    </citation>
    <scope>NUCLEOTIDE SEQUENCE</scope>
    <source>
        <strain evidence="3">821</strain>
    </source>
</reference>
<evidence type="ECO:0000313" key="4">
    <source>
        <dbReference type="Proteomes" id="UP000757232"/>
    </source>
</evidence>
<feature type="transmembrane region" description="Helical" evidence="1">
    <location>
        <begin position="229"/>
        <end position="253"/>
    </location>
</feature>
<dbReference type="PANTHER" id="PTHR40465:SF1">
    <property type="entry name" value="DUF6534 DOMAIN-CONTAINING PROTEIN"/>
    <property type="match status" value="1"/>
</dbReference>
<feature type="transmembrane region" description="Helical" evidence="1">
    <location>
        <begin position="198"/>
        <end position="217"/>
    </location>
</feature>
<name>A0A9Q5N9H5_SANBA</name>
<dbReference type="PANTHER" id="PTHR40465">
    <property type="entry name" value="CHROMOSOME 1, WHOLE GENOME SHOTGUN SEQUENCE"/>
    <property type="match status" value="1"/>
</dbReference>